<dbReference type="GO" id="GO:0005634">
    <property type="term" value="C:nucleus"/>
    <property type="evidence" value="ECO:0007669"/>
    <property type="project" value="UniProtKB-SubCell"/>
</dbReference>
<keyword evidence="10" id="KW-0804">Transcription</keyword>
<dbReference type="PANTHER" id="PTHR10615">
    <property type="entry name" value="HISTONE ACETYLTRANSFERASE"/>
    <property type="match status" value="1"/>
</dbReference>
<evidence type="ECO:0000313" key="15">
    <source>
        <dbReference type="EMBL" id="QLQ78089.1"/>
    </source>
</evidence>
<keyword evidence="5" id="KW-0479">Metal-binding</keyword>
<evidence type="ECO:0000259" key="14">
    <source>
        <dbReference type="PROSITE" id="PS51726"/>
    </source>
</evidence>
<evidence type="ECO:0000256" key="3">
    <source>
        <dbReference type="ARBA" id="ARBA00013184"/>
    </source>
</evidence>
<protein>
    <recommendedName>
        <fullName evidence="3">histone acetyltransferase</fullName>
        <ecNumber evidence="3">2.3.1.48</ecNumber>
    </recommendedName>
</protein>
<dbReference type="InterPro" id="IPR050603">
    <property type="entry name" value="MYST_HAT"/>
</dbReference>
<dbReference type="GO" id="GO:0035267">
    <property type="term" value="C:NuA4 histone acetyltransferase complex"/>
    <property type="evidence" value="ECO:0007669"/>
    <property type="project" value="TreeGrafter"/>
</dbReference>
<dbReference type="InterPro" id="IPR002717">
    <property type="entry name" value="HAT_MYST-type"/>
</dbReference>
<dbReference type="Gene3D" id="3.40.630.30">
    <property type="match status" value="1"/>
</dbReference>
<evidence type="ECO:0000256" key="9">
    <source>
        <dbReference type="ARBA" id="ARBA00023015"/>
    </source>
</evidence>
<keyword evidence="12" id="KW-0012">Acyltransferase</keyword>
<evidence type="ECO:0000256" key="2">
    <source>
        <dbReference type="ARBA" id="ARBA00010107"/>
    </source>
</evidence>
<keyword evidence="4" id="KW-0808">Transferase</keyword>
<keyword evidence="16" id="KW-1185">Reference proteome</keyword>
<gene>
    <name evidence="15" type="ORF">HG537_0A03360</name>
</gene>
<dbReference type="Pfam" id="PF01853">
    <property type="entry name" value="MOZ_SAS"/>
    <property type="match status" value="1"/>
</dbReference>
<dbReference type="EC" id="2.3.1.48" evidence="3"/>
<dbReference type="AlphaFoldDB" id="A0A7H9HL86"/>
<reference evidence="15 16" key="1">
    <citation type="submission" date="2020-06" db="EMBL/GenBank/DDBJ databases">
        <title>The yeast mating-type switching endonuclease HO is a domesticated member of an unorthodox homing genetic element family.</title>
        <authorList>
            <person name="Coughlan A.Y."/>
            <person name="Lombardi L."/>
            <person name="Braun-Galleani S."/>
            <person name="Martos A.R."/>
            <person name="Galeote V."/>
            <person name="Bigey F."/>
            <person name="Dequin S."/>
            <person name="Byrne K.P."/>
            <person name="Wolfe K.H."/>
        </authorList>
    </citation>
    <scope>NUCLEOTIDE SEQUENCE [LARGE SCALE GENOMIC DNA]</scope>
    <source>
        <strain evidence="15 16">CBS2947</strain>
    </source>
</reference>
<accession>A0A7H9HL86</accession>
<evidence type="ECO:0000256" key="11">
    <source>
        <dbReference type="ARBA" id="ARBA00023242"/>
    </source>
</evidence>
<evidence type="ECO:0000256" key="5">
    <source>
        <dbReference type="ARBA" id="ARBA00022723"/>
    </source>
</evidence>
<keyword evidence="11" id="KW-0539">Nucleus</keyword>
<dbReference type="Gene3D" id="3.30.60.60">
    <property type="entry name" value="N-acetyl transferase-like"/>
    <property type="match status" value="1"/>
</dbReference>
<evidence type="ECO:0000256" key="12">
    <source>
        <dbReference type="ARBA" id="ARBA00023315"/>
    </source>
</evidence>
<dbReference type="PANTHER" id="PTHR10615:SF219">
    <property type="entry name" value="HISTONE ACETYLTRANSFERASE KAT5"/>
    <property type="match status" value="1"/>
</dbReference>
<evidence type="ECO:0000256" key="7">
    <source>
        <dbReference type="ARBA" id="ARBA00022833"/>
    </source>
</evidence>
<dbReference type="Proteomes" id="UP000510647">
    <property type="component" value="Chromosome 1"/>
</dbReference>
<keyword evidence="7" id="KW-0862">Zinc</keyword>
<feature type="domain" description="MYST-type HAT" evidence="14">
    <location>
        <begin position="14"/>
        <end position="308"/>
    </location>
</feature>
<organism evidence="15 16">
    <name type="scientific">Torulaspora globosa</name>
    <dbReference type="NCBI Taxonomy" id="48254"/>
    <lineage>
        <taxon>Eukaryota</taxon>
        <taxon>Fungi</taxon>
        <taxon>Dikarya</taxon>
        <taxon>Ascomycota</taxon>
        <taxon>Saccharomycotina</taxon>
        <taxon>Saccharomycetes</taxon>
        <taxon>Saccharomycetales</taxon>
        <taxon>Saccharomycetaceae</taxon>
        <taxon>Torulaspora</taxon>
    </lineage>
</organism>
<keyword evidence="6" id="KW-0863">Zinc-finger</keyword>
<keyword evidence="9" id="KW-0805">Transcription regulation</keyword>
<sequence length="308" mass="36245">MVVENQDENLYGILSERNIKKVQFGIDKEFPTWYGSNAYFSPDSRQLGFIEEDRSVVKGEKTQYWLDTLFVCEYCFKYTDNDDKFVGHVAHCQFKCKAPGRAKYKSPLYTIRRVKGSRHRLFCQCLCLFTKLFLDNKSMYFKVDHYDFYIVYETGNTKPMAFFSKDLVSYHQNNLACILTFPPYQRLRLGTLLLEFSYALSKSERIVSGPELPLSPFGLISYLKYWSKVICWELVEGELADFERLSIEMIATVTGIRVGDIILTLKYLDCLGDNNQIHLPILRRHLKSFERNHKELFMLRDEYLLIDD</sequence>
<evidence type="ECO:0000313" key="16">
    <source>
        <dbReference type="Proteomes" id="UP000510647"/>
    </source>
</evidence>
<evidence type="ECO:0000256" key="8">
    <source>
        <dbReference type="ARBA" id="ARBA00022990"/>
    </source>
</evidence>
<dbReference type="OrthoDB" id="787137at2759"/>
<proteinExistence type="inferred from homology"/>
<comment type="subcellular location">
    <subcellularLocation>
        <location evidence="1">Nucleus</location>
    </subcellularLocation>
</comment>
<comment type="similarity">
    <text evidence="2">Belongs to the MYST (SAS/MOZ) family.</text>
</comment>
<evidence type="ECO:0000256" key="10">
    <source>
        <dbReference type="ARBA" id="ARBA00023163"/>
    </source>
</evidence>
<dbReference type="FunFam" id="3.40.630.30:FF:000067">
    <property type="entry name" value="Histone acetyltransferase"/>
    <property type="match status" value="1"/>
</dbReference>
<dbReference type="GO" id="GO:0046972">
    <property type="term" value="F:histone H4K16 acetyltransferase activity"/>
    <property type="evidence" value="ECO:0007669"/>
    <property type="project" value="TreeGrafter"/>
</dbReference>
<dbReference type="InterPro" id="IPR016181">
    <property type="entry name" value="Acyl_CoA_acyltransferase"/>
</dbReference>
<evidence type="ECO:0000256" key="4">
    <source>
        <dbReference type="ARBA" id="ARBA00022679"/>
    </source>
</evidence>
<dbReference type="InterPro" id="IPR036388">
    <property type="entry name" value="WH-like_DNA-bd_sf"/>
</dbReference>
<dbReference type="GO" id="GO:0006355">
    <property type="term" value="P:regulation of DNA-templated transcription"/>
    <property type="evidence" value="ECO:0007669"/>
    <property type="project" value="InterPro"/>
</dbReference>
<dbReference type="EMBL" id="CP059267">
    <property type="protein sequence ID" value="QLQ78089.1"/>
    <property type="molecule type" value="Genomic_DNA"/>
</dbReference>
<keyword evidence="8" id="KW-0007">Acetylation</keyword>
<dbReference type="SUPFAM" id="SSF55729">
    <property type="entry name" value="Acyl-CoA N-acyltransferases (Nat)"/>
    <property type="match status" value="1"/>
</dbReference>
<name>A0A7H9HL86_9SACH</name>
<dbReference type="Gene3D" id="1.10.10.10">
    <property type="entry name" value="Winged helix-like DNA-binding domain superfamily/Winged helix DNA-binding domain"/>
    <property type="match status" value="1"/>
</dbReference>
<evidence type="ECO:0000256" key="13">
    <source>
        <dbReference type="PIRSR" id="PIRSR602717-51"/>
    </source>
</evidence>
<dbReference type="GO" id="GO:0008270">
    <property type="term" value="F:zinc ion binding"/>
    <property type="evidence" value="ECO:0007669"/>
    <property type="project" value="UniProtKB-KW"/>
</dbReference>
<evidence type="ECO:0000256" key="1">
    <source>
        <dbReference type="ARBA" id="ARBA00004123"/>
    </source>
</evidence>
<evidence type="ECO:0000256" key="6">
    <source>
        <dbReference type="ARBA" id="ARBA00022771"/>
    </source>
</evidence>
<dbReference type="PROSITE" id="PS51726">
    <property type="entry name" value="MYST_HAT"/>
    <property type="match status" value="1"/>
</dbReference>
<feature type="active site" description="Proton donor/acceptor" evidence="13">
    <location>
        <position position="211"/>
    </location>
</feature>